<evidence type="ECO:0000313" key="3">
    <source>
        <dbReference type="Proteomes" id="UP001161497"/>
    </source>
</evidence>
<organism evidence="2 3">
    <name type="scientific">Candidatus Methylacidiphilum fumarolicum</name>
    <dbReference type="NCBI Taxonomy" id="591154"/>
    <lineage>
        <taxon>Bacteria</taxon>
        <taxon>Pseudomonadati</taxon>
        <taxon>Verrucomicrobiota</taxon>
        <taxon>Methylacidiphilae</taxon>
        <taxon>Methylacidiphilales</taxon>
        <taxon>Methylacidiphilaceae</taxon>
        <taxon>Methylacidiphilum (ex Ratnadevi et al. 2023)</taxon>
    </lineage>
</organism>
<dbReference type="RefSeq" id="WP_009060649.1">
    <property type="nucleotide sequence ID" value="NZ_LXNK01000017.1"/>
</dbReference>
<name>A0ABM9IC34_9BACT</name>
<feature type="compositionally biased region" description="Polar residues" evidence="1">
    <location>
        <begin position="22"/>
        <end position="35"/>
    </location>
</feature>
<evidence type="ECO:0000256" key="1">
    <source>
        <dbReference type="SAM" id="MobiDB-lite"/>
    </source>
</evidence>
<evidence type="ECO:0000313" key="2">
    <source>
        <dbReference type="EMBL" id="CAI9085219.1"/>
    </source>
</evidence>
<dbReference type="EMBL" id="OX458932">
    <property type="protein sequence ID" value="CAI9085219.1"/>
    <property type="molecule type" value="Genomic_DNA"/>
</dbReference>
<keyword evidence="3" id="KW-1185">Reference proteome</keyword>
<gene>
    <name evidence="2" type="ORF">MFUM_0841</name>
</gene>
<dbReference type="Proteomes" id="UP001161497">
    <property type="component" value="Chromosome"/>
</dbReference>
<sequence>MVLLPYESTDYSTAGPVKENNNKTGTFYSPSGRSSDLSAEEIRGWLTLLI</sequence>
<proteinExistence type="predicted"/>
<accession>A0ABM9IC34</accession>
<protein>
    <submittedName>
        <fullName evidence="2">Uncharacterized protein</fullName>
    </submittedName>
</protein>
<reference evidence="2" key="1">
    <citation type="submission" date="2023-03" db="EMBL/GenBank/DDBJ databases">
        <authorList>
            <person name="Cremers G."/>
            <person name="Picone N."/>
        </authorList>
    </citation>
    <scope>NUCLEOTIDE SEQUENCE</scope>
    <source>
        <strain evidence="2">Sample_alias</strain>
    </source>
</reference>
<feature type="region of interest" description="Disordered" evidence="1">
    <location>
        <begin position="13"/>
        <end position="35"/>
    </location>
</feature>